<dbReference type="EMBL" id="BAABRO010000012">
    <property type="protein sequence ID" value="GAA5509096.1"/>
    <property type="molecule type" value="Genomic_DNA"/>
</dbReference>
<evidence type="ECO:0000256" key="3">
    <source>
        <dbReference type="PROSITE-ProRule" id="PRU00169"/>
    </source>
</evidence>
<dbReference type="SMART" id="SM00448">
    <property type="entry name" value="REC"/>
    <property type="match status" value="1"/>
</dbReference>
<feature type="modified residue" description="4-aspartylphosphate" evidence="3">
    <location>
        <position position="52"/>
    </location>
</feature>
<protein>
    <submittedName>
        <fullName evidence="5">Polar-differentiation response regulator DivK</fullName>
    </submittedName>
</protein>
<feature type="domain" description="Response regulatory" evidence="4">
    <location>
        <begin position="3"/>
        <end position="119"/>
    </location>
</feature>
<dbReference type="InterPro" id="IPR001789">
    <property type="entry name" value="Sig_transdc_resp-reg_receiver"/>
</dbReference>
<evidence type="ECO:0000259" key="4">
    <source>
        <dbReference type="PROSITE" id="PS50110"/>
    </source>
</evidence>
<dbReference type="Pfam" id="PF00072">
    <property type="entry name" value="Response_reg"/>
    <property type="match status" value="1"/>
</dbReference>
<keyword evidence="1 3" id="KW-0597">Phosphoprotein</keyword>
<evidence type="ECO:0000256" key="1">
    <source>
        <dbReference type="ARBA" id="ARBA00022553"/>
    </source>
</evidence>
<dbReference type="PROSITE" id="PS50110">
    <property type="entry name" value="RESPONSE_REGULATORY"/>
    <property type="match status" value="1"/>
</dbReference>
<sequence>MPRILMIEDNEMNRDMLSRRLQRRGFDVVLAVNGAEGIRMAQTESPDLILMDLNMPDVDGWEAARLLKQSPDTKHLPIIALTAHEAPGNRERLIATGCAEYHTKPVQLPLLVSQIETILKKLRSDVP</sequence>
<dbReference type="RefSeq" id="WP_345685874.1">
    <property type="nucleotide sequence ID" value="NZ_BAABRO010000012.1"/>
</dbReference>
<keyword evidence="2" id="KW-0902">Two-component regulatory system</keyword>
<gene>
    <name evidence="5" type="primary">divK_1</name>
    <name evidence="5" type="ORF">Rcae01_04565</name>
</gene>
<dbReference type="PANTHER" id="PTHR45339:SF1">
    <property type="entry name" value="HYBRID SIGNAL TRANSDUCTION HISTIDINE KINASE J"/>
    <property type="match status" value="1"/>
</dbReference>
<keyword evidence="6" id="KW-1185">Reference proteome</keyword>
<proteinExistence type="predicted"/>
<accession>A0ABP9VW92</accession>
<dbReference type="Proteomes" id="UP001416858">
    <property type="component" value="Unassembled WGS sequence"/>
</dbReference>
<evidence type="ECO:0000313" key="6">
    <source>
        <dbReference type="Proteomes" id="UP001416858"/>
    </source>
</evidence>
<name>A0ABP9VW92_9BACT</name>
<evidence type="ECO:0000256" key="2">
    <source>
        <dbReference type="ARBA" id="ARBA00023012"/>
    </source>
</evidence>
<dbReference type="InterPro" id="IPR011006">
    <property type="entry name" value="CheY-like_superfamily"/>
</dbReference>
<evidence type="ECO:0000313" key="5">
    <source>
        <dbReference type="EMBL" id="GAA5509096.1"/>
    </source>
</evidence>
<reference evidence="5 6" key="1">
    <citation type="submission" date="2024-02" db="EMBL/GenBank/DDBJ databases">
        <title>Rhodopirellula caenicola NBRC 110016.</title>
        <authorList>
            <person name="Ichikawa N."/>
            <person name="Katano-Makiyama Y."/>
            <person name="Hidaka K."/>
        </authorList>
    </citation>
    <scope>NUCLEOTIDE SEQUENCE [LARGE SCALE GENOMIC DNA]</scope>
    <source>
        <strain evidence="5 6">NBRC 110016</strain>
    </source>
</reference>
<dbReference type="SUPFAM" id="SSF52172">
    <property type="entry name" value="CheY-like"/>
    <property type="match status" value="1"/>
</dbReference>
<comment type="caution">
    <text evidence="5">The sequence shown here is derived from an EMBL/GenBank/DDBJ whole genome shotgun (WGS) entry which is preliminary data.</text>
</comment>
<organism evidence="5 6">
    <name type="scientific">Novipirellula caenicola</name>
    <dbReference type="NCBI Taxonomy" id="1536901"/>
    <lineage>
        <taxon>Bacteria</taxon>
        <taxon>Pseudomonadati</taxon>
        <taxon>Planctomycetota</taxon>
        <taxon>Planctomycetia</taxon>
        <taxon>Pirellulales</taxon>
        <taxon>Pirellulaceae</taxon>
        <taxon>Novipirellula</taxon>
    </lineage>
</organism>
<dbReference type="PANTHER" id="PTHR45339">
    <property type="entry name" value="HYBRID SIGNAL TRANSDUCTION HISTIDINE KINASE J"/>
    <property type="match status" value="1"/>
</dbReference>
<dbReference type="Gene3D" id="3.40.50.2300">
    <property type="match status" value="1"/>
</dbReference>